<proteinExistence type="predicted"/>
<keyword evidence="3" id="KW-1185">Reference proteome</keyword>
<protein>
    <submittedName>
        <fullName evidence="2">Uncharacterized protein</fullName>
    </submittedName>
</protein>
<dbReference type="Proteomes" id="UP000053676">
    <property type="component" value="Unassembled WGS sequence"/>
</dbReference>
<gene>
    <name evidence="2" type="ORF">NECAME_03951</name>
</gene>
<evidence type="ECO:0000313" key="2">
    <source>
        <dbReference type="EMBL" id="ETN74638.1"/>
    </source>
</evidence>
<sequence>MKSTQLVSINMGSSINAKILKILGKQRAVACCTMANTGVFRNLSLVEIYSPVSSTDPSPPFPIWPKKQKPRHGSLGFVES</sequence>
<name>W2SYK6_NECAM</name>
<accession>W2SYK6</accession>
<dbReference type="EMBL" id="KI660344">
    <property type="protein sequence ID" value="ETN74638.1"/>
    <property type="molecule type" value="Genomic_DNA"/>
</dbReference>
<dbReference type="KEGG" id="nai:NECAME_03951"/>
<evidence type="ECO:0000256" key="1">
    <source>
        <dbReference type="SAM" id="MobiDB-lite"/>
    </source>
</evidence>
<dbReference type="AlphaFoldDB" id="W2SYK6"/>
<evidence type="ECO:0000313" key="3">
    <source>
        <dbReference type="Proteomes" id="UP000053676"/>
    </source>
</evidence>
<organism evidence="2 3">
    <name type="scientific">Necator americanus</name>
    <name type="common">Human hookworm</name>
    <dbReference type="NCBI Taxonomy" id="51031"/>
    <lineage>
        <taxon>Eukaryota</taxon>
        <taxon>Metazoa</taxon>
        <taxon>Ecdysozoa</taxon>
        <taxon>Nematoda</taxon>
        <taxon>Chromadorea</taxon>
        <taxon>Rhabditida</taxon>
        <taxon>Rhabditina</taxon>
        <taxon>Rhabditomorpha</taxon>
        <taxon>Strongyloidea</taxon>
        <taxon>Ancylostomatidae</taxon>
        <taxon>Bunostominae</taxon>
        <taxon>Necator</taxon>
    </lineage>
</organism>
<feature type="region of interest" description="Disordered" evidence="1">
    <location>
        <begin position="53"/>
        <end position="80"/>
    </location>
</feature>
<reference evidence="3" key="1">
    <citation type="journal article" date="2014" name="Nat. Genet.">
        <title>Genome of the human hookworm Necator americanus.</title>
        <authorList>
            <person name="Tang Y.T."/>
            <person name="Gao X."/>
            <person name="Rosa B.A."/>
            <person name="Abubucker S."/>
            <person name="Hallsworth-Pepin K."/>
            <person name="Martin J."/>
            <person name="Tyagi R."/>
            <person name="Heizer E."/>
            <person name="Zhang X."/>
            <person name="Bhonagiri-Palsikar V."/>
            <person name="Minx P."/>
            <person name="Warren W.C."/>
            <person name="Wang Q."/>
            <person name="Zhan B."/>
            <person name="Hotez P.J."/>
            <person name="Sternberg P.W."/>
            <person name="Dougall A."/>
            <person name="Gaze S.T."/>
            <person name="Mulvenna J."/>
            <person name="Sotillo J."/>
            <person name="Ranganathan S."/>
            <person name="Rabelo E.M."/>
            <person name="Wilson R.K."/>
            <person name="Felgner P.L."/>
            <person name="Bethony J."/>
            <person name="Hawdon J.M."/>
            <person name="Gasser R.B."/>
            <person name="Loukas A."/>
            <person name="Mitreva M."/>
        </authorList>
    </citation>
    <scope>NUCLEOTIDE SEQUENCE [LARGE SCALE GENOMIC DNA]</scope>
</reference>